<reference evidence="11" key="1">
    <citation type="submission" date="2016-10" db="EMBL/GenBank/DDBJ databases">
        <authorList>
            <person name="Varghese N."/>
            <person name="Submissions S."/>
        </authorList>
    </citation>
    <scope>NUCLEOTIDE SEQUENCE [LARGE SCALE GENOMIC DNA]</scope>
    <source>
        <strain evidence="11">DSM 21772</strain>
    </source>
</reference>
<evidence type="ECO:0000256" key="6">
    <source>
        <dbReference type="ARBA" id="ARBA00024731"/>
    </source>
</evidence>
<dbReference type="SMART" id="SM00889">
    <property type="entry name" value="EFG_IV"/>
    <property type="match status" value="1"/>
</dbReference>
<dbReference type="InterPro" id="IPR005517">
    <property type="entry name" value="Transl_elong_EFG/EF2_IV"/>
</dbReference>
<comment type="subcellular location">
    <subcellularLocation>
        <location evidence="7">Cytoplasm</location>
    </subcellularLocation>
</comment>
<dbReference type="Proteomes" id="UP000181956">
    <property type="component" value="Chromosome I"/>
</dbReference>
<dbReference type="InterPro" id="IPR020568">
    <property type="entry name" value="Ribosomal_Su5_D2-typ_SF"/>
</dbReference>
<accession>A0A1H1PZ68</accession>
<dbReference type="PRINTS" id="PR00315">
    <property type="entry name" value="ELONGATNFCT"/>
</dbReference>
<keyword evidence="5 7" id="KW-0342">GTP-binding</keyword>
<dbReference type="Gene3D" id="2.40.30.10">
    <property type="entry name" value="Translation factors"/>
    <property type="match status" value="1"/>
</dbReference>
<dbReference type="InterPro" id="IPR031157">
    <property type="entry name" value="G_TR_CS"/>
</dbReference>
<evidence type="ECO:0000256" key="5">
    <source>
        <dbReference type="ARBA" id="ARBA00023134"/>
    </source>
</evidence>
<dbReference type="InterPro" id="IPR009000">
    <property type="entry name" value="Transl_B-barrel_sf"/>
</dbReference>
<dbReference type="Pfam" id="PF03764">
    <property type="entry name" value="EFG_IV"/>
    <property type="match status" value="1"/>
</dbReference>
<dbReference type="FunFam" id="3.30.70.870:FF:000001">
    <property type="entry name" value="Elongation factor G"/>
    <property type="match status" value="1"/>
</dbReference>
<dbReference type="RefSeq" id="WP_083363047.1">
    <property type="nucleotide sequence ID" value="NZ_LT629742.1"/>
</dbReference>
<dbReference type="SUPFAM" id="SSF54980">
    <property type="entry name" value="EF-G C-terminal domain-like"/>
    <property type="match status" value="2"/>
</dbReference>
<dbReference type="InterPro" id="IPR035649">
    <property type="entry name" value="EFG_V"/>
</dbReference>
<comment type="function">
    <text evidence="6 7">Catalyzes the GTP-dependent ribosomal translocation step during translation elongation. During this step, the ribosome changes from the pre-translocational (PRE) to the post-translocational (POST) state as the newly formed A-site-bound peptidyl-tRNA and P-site-bound deacylated tRNA move to the P and E sites, respectively. Catalyzes the coordinated movement of the two tRNA molecules, the mRNA and conformational changes in the ribosome.</text>
</comment>
<dbReference type="InterPro" id="IPR014721">
    <property type="entry name" value="Ribsml_uS5_D2-typ_fold_subgr"/>
</dbReference>
<protein>
    <recommendedName>
        <fullName evidence="7 8">Elongation factor G</fullName>
        <shortName evidence="7">EF-G</shortName>
    </recommendedName>
</protein>
<dbReference type="InterPro" id="IPR047872">
    <property type="entry name" value="EFG_IV"/>
</dbReference>
<dbReference type="FunFam" id="3.30.70.240:FF:000001">
    <property type="entry name" value="Elongation factor G"/>
    <property type="match status" value="1"/>
</dbReference>
<name>A0A1H1PZ68_9MICO</name>
<dbReference type="PANTHER" id="PTHR43261">
    <property type="entry name" value="TRANSLATION ELONGATION FACTOR G-RELATED"/>
    <property type="match status" value="1"/>
</dbReference>
<dbReference type="CDD" id="cd01886">
    <property type="entry name" value="EF-G"/>
    <property type="match status" value="1"/>
</dbReference>
<dbReference type="InterPro" id="IPR035647">
    <property type="entry name" value="EFG_III/V"/>
</dbReference>
<dbReference type="InterPro" id="IPR004161">
    <property type="entry name" value="EFTu-like_2"/>
</dbReference>
<dbReference type="GO" id="GO:0005525">
    <property type="term" value="F:GTP binding"/>
    <property type="evidence" value="ECO:0007669"/>
    <property type="project" value="UniProtKB-UniRule"/>
</dbReference>
<dbReference type="SUPFAM" id="SSF54211">
    <property type="entry name" value="Ribosomal protein S5 domain 2-like"/>
    <property type="match status" value="1"/>
</dbReference>
<keyword evidence="3 7" id="KW-0251">Elongation factor</keyword>
<dbReference type="STRING" id="412690.SAMN04489834_0974"/>
<keyword evidence="4 7" id="KW-0648">Protein biosynthesis</keyword>
<feature type="binding site" evidence="7">
    <location>
        <begin position="19"/>
        <end position="26"/>
    </location>
    <ligand>
        <name>GTP</name>
        <dbReference type="ChEBI" id="CHEBI:37565"/>
    </ligand>
</feature>
<dbReference type="FunFam" id="3.40.50.300:FF:000029">
    <property type="entry name" value="Elongation factor G"/>
    <property type="match status" value="1"/>
</dbReference>
<dbReference type="NCBIfam" id="TIGR00231">
    <property type="entry name" value="small_GTP"/>
    <property type="match status" value="1"/>
</dbReference>
<dbReference type="GO" id="GO:0003924">
    <property type="term" value="F:GTPase activity"/>
    <property type="evidence" value="ECO:0007669"/>
    <property type="project" value="InterPro"/>
</dbReference>
<dbReference type="Pfam" id="PF00679">
    <property type="entry name" value="EFG_C"/>
    <property type="match status" value="1"/>
</dbReference>
<sequence length="704" mass="77399">MAQDVLTDLSKVRNIGIMAHIDAGKTTTTERILFYTGVNHKIGETHDGGATTDWMEQEKERGITITSAAVTCFWNKNQVNIIDTPGHVDFTVEVERSLRVLDGAVAVFDGKEGVEPQSETVWRQADKYVVPRICFVNKMDKLGADFYYTVSTIVSRLGARPLVLQLPIGEESGFEGVVDLVEMRALTWRGDAKGDVQMGAKYAIEEIPADLVEKAAEYRTALLEVVAETDDALMEKYFGGEELTVAEIKGAIRKLTVNSEIYPVLCGSAFKNRGVQPMLDAVIDYLPSPLDVPAIEAHDARDEEKVVLRHADATEPFAALAFKVAVHPFFGRLTYIRVYSGRLDSGAQVINSTKGKKERIGKIFQMHANKENPVDSVTAGNIYAVIGLKDTTTGDTLCDPDNQVVLESMTFPEPVIEVAIEPKTKADQEKLGTAIQKLAEEDPTFRTEQNAETGQTVIKGMGELHLDILVDRMKREFNVEANVGKPQVAYRETIKKAVEKHDYTHKKQTGGSGQFAKIQFGLEPMEVTSDKIYEFDNKVTGGRIPREYIPSVDAGFRDAMQYGILAGYPLVGVKAILLDGAAHDVDSSEMAFKIAGSMGFKEAARKANPVLLEPLMAVEVRTPEEYMGDVIGDLNSRRGQIQSMEDASGVKVIRANVPLSEMFGYIGDLRSKTSGRAVYSMTFESYAEVPKAVADEIVAKNKGE</sequence>
<dbReference type="Gene3D" id="3.30.70.240">
    <property type="match status" value="1"/>
</dbReference>
<evidence type="ECO:0000256" key="8">
    <source>
        <dbReference type="NCBIfam" id="TIGR00484"/>
    </source>
</evidence>
<dbReference type="EMBL" id="LT629742">
    <property type="protein sequence ID" value="SDS16267.1"/>
    <property type="molecule type" value="Genomic_DNA"/>
</dbReference>
<feature type="domain" description="Tr-type G" evidence="9">
    <location>
        <begin position="10"/>
        <end position="290"/>
    </location>
</feature>
<dbReference type="Gene3D" id="3.40.50.300">
    <property type="entry name" value="P-loop containing nucleotide triphosphate hydrolases"/>
    <property type="match status" value="1"/>
</dbReference>
<comment type="similarity">
    <text evidence="1 7">Belongs to the TRAFAC class translation factor GTPase superfamily. Classic translation factor GTPase family. EF-G/EF-2 subfamily.</text>
</comment>
<dbReference type="SMART" id="SM00838">
    <property type="entry name" value="EFG_C"/>
    <property type="match status" value="1"/>
</dbReference>
<dbReference type="InterPro" id="IPR000640">
    <property type="entry name" value="EFG_V-like"/>
</dbReference>
<dbReference type="HAMAP" id="MF_00054_B">
    <property type="entry name" value="EF_G_EF_2_B"/>
    <property type="match status" value="1"/>
</dbReference>
<dbReference type="InterPro" id="IPR000795">
    <property type="entry name" value="T_Tr_GTP-bd_dom"/>
</dbReference>
<evidence type="ECO:0000313" key="10">
    <source>
        <dbReference type="EMBL" id="SDS16267.1"/>
    </source>
</evidence>
<feature type="binding site" evidence="7">
    <location>
        <begin position="137"/>
        <end position="140"/>
    </location>
    <ligand>
        <name>GTP</name>
        <dbReference type="ChEBI" id="CHEBI:37565"/>
    </ligand>
</feature>
<dbReference type="NCBIfam" id="TIGR00484">
    <property type="entry name" value="EF-G"/>
    <property type="match status" value="1"/>
</dbReference>
<dbReference type="GO" id="GO:0005737">
    <property type="term" value="C:cytoplasm"/>
    <property type="evidence" value="ECO:0007669"/>
    <property type="project" value="UniProtKB-SubCell"/>
</dbReference>
<dbReference type="SUPFAM" id="SSF52540">
    <property type="entry name" value="P-loop containing nucleoside triphosphate hydrolases"/>
    <property type="match status" value="1"/>
</dbReference>
<dbReference type="PROSITE" id="PS51722">
    <property type="entry name" value="G_TR_2"/>
    <property type="match status" value="1"/>
</dbReference>
<dbReference type="Pfam" id="PF14492">
    <property type="entry name" value="EFG_III"/>
    <property type="match status" value="1"/>
</dbReference>
<dbReference type="InterPro" id="IPR004540">
    <property type="entry name" value="Transl_elong_EFG/EF2"/>
</dbReference>
<evidence type="ECO:0000313" key="11">
    <source>
        <dbReference type="Proteomes" id="UP000181956"/>
    </source>
</evidence>
<dbReference type="SUPFAM" id="SSF50447">
    <property type="entry name" value="Translation proteins"/>
    <property type="match status" value="1"/>
</dbReference>
<dbReference type="NCBIfam" id="NF009381">
    <property type="entry name" value="PRK12740.1-5"/>
    <property type="match status" value="1"/>
</dbReference>
<dbReference type="InterPro" id="IPR027417">
    <property type="entry name" value="P-loop_NTPase"/>
</dbReference>
<evidence type="ECO:0000256" key="3">
    <source>
        <dbReference type="ARBA" id="ARBA00022768"/>
    </source>
</evidence>
<dbReference type="Gene3D" id="3.30.230.10">
    <property type="match status" value="1"/>
</dbReference>
<proteinExistence type="inferred from homology"/>
<dbReference type="PANTHER" id="PTHR43261:SF1">
    <property type="entry name" value="RIBOSOME-RELEASING FACTOR 2, MITOCHONDRIAL"/>
    <property type="match status" value="1"/>
</dbReference>
<keyword evidence="7" id="KW-0963">Cytoplasm</keyword>
<dbReference type="Pfam" id="PF00009">
    <property type="entry name" value="GTP_EFTU"/>
    <property type="match status" value="1"/>
</dbReference>
<dbReference type="AlphaFoldDB" id="A0A1H1PZ68"/>
<keyword evidence="2 7" id="KW-0547">Nucleotide-binding</keyword>
<dbReference type="InterPro" id="IPR005225">
    <property type="entry name" value="Small_GTP-bd"/>
</dbReference>
<dbReference type="CDD" id="cd03713">
    <property type="entry name" value="EFG_mtEFG_C"/>
    <property type="match status" value="1"/>
</dbReference>
<feature type="binding site" evidence="7">
    <location>
        <begin position="83"/>
        <end position="87"/>
    </location>
    <ligand>
        <name>GTP</name>
        <dbReference type="ChEBI" id="CHEBI:37565"/>
    </ligand>
</feature>
<dbReference type="Pfam" id="PF03144">
    <property type="entry name" value="GTP_EFTU_D2"/>
    <property type="match status" value="1"/>
</dbReference>
<dbReference type="CDD" id="cd01434">
    <property type="entry name" value="EFG_mtEFG1_IV"/>
    <property type="match status" value="1"/>
</dbReference>
<evidence type="ECO:0000256" key="4">
    <source>
        <dbReference type="ARBA" id="ARBA00022917"/>
    </source>
</evidence>
<dbReference type="CDD" id="cd04088">
    <property type="entry name" value="EFG_mtEFG_II"/>
    <property type="match status" value="1"/>
</dbReference>
<evidence type="ECO:0000256" key="7">
    <source>
        <dbReference type="HAMAP-Rule" id="MF_00054"/>
    </source>
</evidence>
<dbReference type="InterPro" id="IPR009022">
    <property type="entry name" value="EFG_III"/>
</dbReference>
<evidence type="ECO:0000256" key="2">
    <source>
        <dbReference type="ARBA" id="ARBA00022741"/>
    </source>
</evidence>
<dbReference type="CDD" id="cd16262">
    <property type="entry name" value="EFG_III"/>
    <property type="match status" value="1"/>
</dbReference>
<keyword evidence="11" id="KW-1185">Reference proteome</keyword>
<dbReference type="PROSITE" id="PS00301">
    <property type="entry name" value="G_TR_1"/>
    <property type="match status" value="1"/>
</dbReference>
<dbReference type="GO" id="GO:0003746">
    <property type="term" value="F:translation elongation factor activity"/>
    <property type="evidence" value="ECO:0007669"/>
    <property type="project" value="UniProtKB-UniRule"/>
</dbReference>
<organism evidence="10 11">
    <name type="scientific">Microterricola viridarii</name>
    <dbReference type="NCBI Taxonomy" id="412690"/>
    <lineage>
        <taxon>Bacteria</taxon>
        <taxon>Bacillati</taxon>
        <taxon>Actinomycetota</taxon>
        <taxon>Actinomycetes</taxon>
        <taxon>Micrococcales</taxon>
        <taxon>Microbacteriaceae</taxon>
        <taxon>Microterricola</taxon>
    </lineage>
</organism>
<dbReference type="FunFam" id="2.40.30.10:FF:000006">
    <property type="entry name" value="Elongation factor G"/>
    <property type="match status" value="1"/>
</dbReference>
<dbReference type="OrthoDB" id="9801472at2"/>
<evidence type="ECO:0000256" key="1">
    <source>
        <dbReference type="ARBA" id="ARBA00005870"/>
    </source>
</evidence>
<gene>
    <name evidence="7" type="primary">fusA</name>
    <name evidence="10" type="ORF">SAMN04489834_0974</name>
</gene>
<dbReference type="GO" id="GO:0032790">
    <property type="term" value="P:ribosome disassembly"/>
    <property type="evidence" value="ECO:0007669"/>
    <property type="project" value="TreeGrafter"/>
</dbReference>
<evidence type="ECO:0000259" key="9">
    <source>
        <dbReference type="PROSITE" id="PS51722"/>
    </source>
</evidence>
<dbReference type="InterPro" id="IPR041095">
    <property type="entry name" value="EFG_II"/>
</dbReference>
<dbReference type="FunFam" id="3.30.230.10:FF:000003">
    <property type="entry name" value="Elongation factor G"/>
    <property type="match status" value="1"/>
</dbReference>
<dbReference type="Gene3D" id="3.30.70.870">
    <property type="entry name" value="Elongation Factor G (Translational Gtpase), domain 3"/>
    <property type="match status" value="1"/>
</dbReference>